<evidence type="ECO:0000313" key="8">
    <source>
        <dbReference type="EMBL" id="RZF48210.1"/>
    </source>
</evidence>
<evidence type="ECO:0000313" key="9">
    <source>
        <dbReference type="Proteomes" id="UP000291343"/>
    </source>
</evidence>
<dbReference type="InterPro" id="IPR020456">
    <property type="entry name" value="Acylphosphatase"/>
</dbReference>
<dbReference type="AlphaFoldDB" id="A0A482XRT1"/>
<dbReference type="PROSITE" id="PS51160">
    <property type="entry name" value="ACYLPHOSPHATASE_3"/>
    <property type="match status" value="1"/>
</dbReference>
<dbReference type="STRING" id="195883.A0A482XRT1"/>
<protein>
    <recommendedName>
        <fullName evidence="2">acylphosphatase</fullName>
        <ecNumber evidence="2">3.6.1.7</ecNumber>
    </recommendedName>
</protein>
<keyword evidence="3" id="KW-0378">Hydrolase</keyword>
<comment type="catalytic activity">
    <reaction evidence="4">
        <text>an acyl phosphate + H2O = a carboxylate + phosphate + H(+)</text>
        <dbReference type="Rhea" id="RHEA:14965"/>
        <dbReference type="ChEBI" id="CHEBI:15377"/>
        <dbReference type="ChEBI" id="CHEBI:15378"/>
        <dbReference type="ChEBI" id="CHEBI:29067"/>
        <dbReference type="ChEBI" id="CHEBI:43474"/>
        <dbReference type="ChEBI" id="CHEBI:59918"/>
        <dbReference type="EC" id="3.6.1.7"/>
    </reaction>
</comment>
<dbReference type="OrthoDB" id="7961613at2759"/>
<evidence type="ECO:0000259" key="7">
    <source>
        <dbReference type="PROSITE" id="PS51160"/>
    </source>
</evidence>
<dbReference type="EC" id="3.6.1.7" evidence="2"/>
<dbReference type="FunFam" id="3.30.70.100:FF:000011">
    <property type="entry name" value="Acylphosphatase"/>
    <property type="match status" value="1"/>
</dbReference>
<dbReference type="PANTHER" id="PTHR10029">
    <property type="entry name" value="ACYLPHOSPHATASE"/>
    <property type="match status" value="1"/>
</dbReference>
<dbReference type="PRINTS" id="PR00112">
    <property type="entry name" value="ACYLPHPHTASE"/>
</dbReference>
<dbReference type="GO" id="GO:0003998">
    <property type="term" value="F:acylphosphatase activity"/>
    <property type="evidence" value="ECO:0007669"/>
    <property type="project" value="UniProtKB-EC"/>
</dbReference>
<evidence type="ECO:0000256" key="6">
    <source>
        <dbReference type="RuleBase" id="RU004168"/>
    </source>
</evidence>
<dbReference type="Gene3D" id="3.30.70.100">
    <property type="match status" value="1"/>
</dbReference>
<gene>
    <name evidence="8" type="ORF">LSTR_LSTR006177</name>
</gene>
<dbReference type="InParanoid" id="A0A482XRT1"/>
<comment type="caution">
    <text evidence="5">Lacks conserved residue(s) required for the propagation of feature annotation.</text>
</comment>
<sequence>MGVGETSSNIALQNSTPPVVTVEFEVFGVVQGVYFTKYCRDRANELCLGGWVKNSKRGTIVGKLNGPKPFVEEMVTWLTRVGSPGSKIERCDLTNFEYLARQEFKNFSIRF</sequence>
<comment type="similarity">
    <text evidence="1 6">Belongs to the acylphosphatase family.</text>
</comment>
<evidence type="ECO:0000256" key="5">
    <source>
        <dbReference type="PROSITE-ProRule" id="PRU00520"/>
    </source>
</evidence>
<keyword evidence="9" id="KW-1185">Reference proteome</keyword>
<dbReference type="InterPro" id="IPR001792">
    <property type="entry name" value="Acylphosphatase-like_dom"/>
</dbReference>
<comment type="caution">
    <text evidence="8">The sequence shown here is derived from an EMBL/GenBank/DDBJ whole genome shotgun (WGS) entry which is preliminary data.</text>
</comment>
<name>A0A482XRT1_LAOST</name>
<dbReference type="Proteomes" id="UP000291343">
    <property type="component" value="Unassembled WGS sequence"/>
</dbReference>
<feature type="domain" description="Acylphosphatase-like" evidence="7">
    <location>
        <begin position="21"/>
        <end position="111"/>
    </location>
</feature>
<dbReference type="SUPFAM" id="SSF54975">
    <property type="entry name" value="Acylphosphatase/BLUF domain-like"/>
    <property type="match status" value="1"/>
</dbReference>
<accession>A0A482XRT1</accession>
<dbReference type="InterPro" id="IPR036046">
    <property type="entry name" value="Acylphosphatase-like_dom_sf"/>
</dbReference>
<proteinExistence type="inferred from homology"/>
<dbReference type="FunCoup" id="A0A482XRT1">
    <property type="interactions" value="28"/>
</dbReference>
<reference evidence="8 9" key="1">
    <citation type="journal article" date="2017" name="Gigascience">
        <title>Genome sequence of the small brown planthopper, Laodelphax striatellus.</title>
        <authorList>
            <person name="Zhu J."/>
            <person name="Jiang F."/>
            <person name="Wang X."/>
            <person name="Yang P."/>
            <person name="Bao Y."/>
            <person name="Zhao W."/>
            <person name="Wang W."/>
            <person name="Lu H."/>
            <person name="Wang Q."/>
            <person name="Cui N."/>
            <person name="Li J."/>
            <person name="Chen X."/>
            <person name="Luo L."/>
            <person name="Yu J."/>
            <person name="Kang L."/>
            <person name="Cui F."/>
        </authorList>
    </citation>
    <scope>NUCLEOTIDE SEQUENCE [LARGE SCALE GENOMIC DNA]</scope>
    <source>
        <strain evidence="8">Lst14</strain>
    </source>
</reference>
<evidence type="ECO:0000256" key="3">
    <source>
        <dbReference type="ARBA" id="ARBA00022801"/>
    </source>
</evidence>
<evidence type="ECO:0000256" key="1">
    <source>
        <dbReference type="ARBA" id="ARBA00005614"/>
    </source>
</evidence>
<evidence type="ECO:0000256" key="2">
    <source>
        <dbReference type="ARBA" id="ARBA00012150"/>
    </source>
</evidence>
<dbReference type="PANTHER" id="PTHR10029:SF10">
    <property type="entry name" value="GEO08407P1"/>
    <property type="match status" value="1"/>
</dbReference>
<dbReference type="SMR" id="A0A482XRT1"/>
<dbReference type="EMBL" id="QKKF02002619">
    <property type="protein sequence ID" value="RZF48210.1"/>
    <property type="molecule type" value="Genomic_DNA"/>
</dbReference>
<evidence type="ECO:0000256" key="4">
    <source>
        <dbReference type="ARBA" id="ARBA00047645"/>
    </source>
</evidence>
<dbReference type="Pfam" id="PF00708">
    <property type="entry name" value="Acylphosphatase"/>
    <property type="match status" value="1"/>
</dbReference>
<organism evidence="8 9">
    <name type="scientific">Laodelphax striatellus</name>
    <name type="common">Small brown planthopper</name>
    <name type="synonym">Delphax striatella</name>
    <dbReference type="NCBI Taxonomy" id="195883"/>
    <lineage>
        <taxon>Eukaryota</taxon>
        <taxon>Metazoa</taxon>
        <taxon>Ecdysozoa</taxon>
        <taxon>Arthropoda</taxon>
        <taxon>Hexapoda</taxon>
        <taxon>Insecta</taxon>
        <taxon>Pterygota</taxon>
        <taxon>Neoptera</taxon>
        <taxon>Paraneoptera</taxon>
        <taxon>Hemiptera</taxon>
        <taxon>Auchenorrhyncha</taxon>
        <taxon>Fulgoroidea</taxon>
        <taxon>Delphacidae</taxon>
        <taxon>Criomorphinae</taxon>
        <taxon>Laodelphax</taxon>
    </lineage>
</organism>